<feature type="region of interest" description="Disordered" evidence="1">
    <location>
        <begin position="69"/>
        <end position="89"/>
    </location>
</feature>
<accession>A0A6J5N3Q0</accession>
<evidence type="ECO:0000256" key="1">
    <source>
        <dbReference type="SAM" id="MobiDB-lite"/>
    </source>
</evidence>
<evidence type="ECO:0000313" key="2">
    <source>
        <dbReference type="EMBL" id="CAB4153704.1"/>
    </source>
</evidence>
<organism evidence="2">
    <name type="scientific">uncultured Caudovirales phage</name>
    <dbReference type="NCBI Taxonomy" id="2100421"/>
    <lineage>
        <taxon>Viruses</taxon>
        <taxon>Duplodnaviria</taxon>
        <taxon>Heunggongvirae</taxon>
        <taxon>Uroviricota</taxon>
        <taxon>Caudoviricetes</taxon>
        <taxon>Peduoviridae</taxon>
        <taxon>Maltschvirus</taxon>
        <taxon>Maltschvirus maltsch</taxon>
    </lineage>
</organism>
<protein>
    <submittedName>
        <fullName evidence="2">Uncharacterized protein</fullName>
    </submittedName>
</protein>
<gene>
    <name evidence="2" type="ORF">UFOVP641_19</name>
</gene>
<proteinExistence type="predicted"/>
<dbReference type="EMBL" id="LR796604">
    <property type="protein sequence ID" value="CAB4153704.1"/>
    <property type="molecule type" value="Genomic_DNA"/>
</dbReference>
<sequence>MKKLFLVLALVAQQAHAQVIITPQGNYTYSSSGSTTYVTGPSNSSGVQVAVPVTTNSATGIGMVHTPSGSYMVQRSGSTTTVIQTSKSK</sequence>
<reference evidence="2" key="1">
    <citation type="submission" date="2020-04" db="EMBL/GenBank/DDBJ databases">
        <authorList>
            <person name="Chiriac C."/>
            <person name="Salcher M."/>
            <person name="Ghai R."/>
            <person name="Kavagutti S V."/>
        </authorList>
    </citation>
    <scope>NUCLEOTIDE SEQUENCE</scope>
</reference>
<name>A0A6J5N3Q0_9CAUD</name>